<dbReference type="InterPro" id="IPR034964">
    <property type="entry name" value="LS"/>
</dbReference>
<dbReference type="EMBL" id="BAABIZ010000003">
    <property type="protein sequence ID" value="GAA5105020.1"/>
    <property type="molecule type" value="Genomic_DNA"/>
</dbReference>
<comment type="pathway">
    <text evidence="1 7">Cofactor biosynthesis; riboflavin biosynthesis; riboflavin from 2-hydroxy-3-oxobutyl phosphate and 5-amino-6-(D-ribitylamino)uracil: step 1/2.</text>
</comment>
<evidence type="ECO:0000256" key="6">
    <source>
        <dbReference type="ARBA" id="ARBA00048785"/>
    </source>
</evidence>
<keyword evidence="5 7" id="KW-0808">Transferase</keyword>
<evidence type="ECO:0000256" key="5">
    <source>
        <dbReference type="ARBA" id="ARBA00022679"/>
    </source>
</evidence>
<dbReference type="HAMAP" id="MF_00178">
    <property type="entry name" value="Lumazine_synth"/>
    <property type="match status" value="1"/>
</dbReference>
<dbReference type="SUPFAM" id="SSF52121">
    <property type="entry name" value="Lumazine synthase"/>
    <property type="match status" value="1"/>
</dbReference>
<name>A0ABP9MZ31_9HYPH</name>
<proteinExistence type="inferred from homology"/>
<protein>
    <recommendedName>
        <fullName evidence="3 7">6,7-dimethyl-8-ribityllumazine synthase</fullName>
        <shortName evidence="7">DMRL synthase</shortName>
        <shortName evidence="7">LS</shortName>
        <shortName evidence="7">Lumazine synthase</shortName>
        <ecNumber evidence="3 7">2.5.1.78</ecNumber>
    </recommendedName>
</protein>
<evidence type="ECO:0000256" key="1">
    <source>
        <dbReference type="ARBA" id="ARBA00004917"/>
    </source>
</evidence>
<dbReference type="EC" id="2.5.1.78" evidence="3 7"/>
<comment type="similarity">
    <text evidence="2 7">Belongs to the DMRL synthase family.</text>
</comment>
<sequence length="152" mass="16762">MTKEICKKSHVLIVEARFYDEISDALLTGAVNALQKAEASYDIVTVPGALEIPSVIAFAERKNKILYDGYVALGCIIRGETYHFEIVANNSCRALMDLTVHQHLAIGNGILTVENEKQAWARAKQDEKNKGGFAAEAALCMIALKKRFGDNY</sequence>
<feature type="binding site" evidence="7">
    <location>
        <begin position="80"/>
        <end position="81"/>
    </location>
    <ligand>
        <name>(2S)-2-hydroxy-3-oxobutyl phosphate</name>
        <dbReference type="ChEBI" id="CHEBI:58830"/>
    </ligand>
</feature>
<keyword evidence="9" id="KW-1185">Reference proteome</keyword>
<feature type="binding site" evidence="7">
    <location>
        <position position="18"/>
    </location>
    <ligand>
        <name>5-amino-6-(D-ribitylamino)uracil</name>
        <dbReference type="ChEBI" id="CHEBI:15934"/>
    </ligand>
</feature>
<comment type="catalytic activity">
    <reaction evidence="6 7">
        <text>(2S)-2-hydroxy-3-oxobutyl phosphate + 5-amino-6-(D-ribitylamino)uracil = 6,7-dimethyl-8-(1-D-ribityl)lumazine + phosphate + 2 H2O + H(+)</text>
        <dbReference type="Rhea" id="RHEA:26152"/>
        <dbReference type="ChEBI" id="CHEBI:15377"/>
        <dbReference type="ChEBI" id="CHEBI:15378"/>
        <dbReference type="ChEBI" id="CHEBI:15934"/>
        <dbReference type="ChEBI" id="CHEBI:43474"/>
        <dbReference type="ChEBI" id="CHEBI:58201"/>
        <dbReference type="ChEBI" id="CHEBI:58830"/>
        <dbReference type="EC" id="2.5.1.78"/>
    </reaction>
</comment>
<evidence type="ECO:0000313" key="8">
    <source>
        <dbReference type="EMBL" id="GAA5105020.1"/>
    </source>
</evidence>
<keyword evidence="4 7" id="KW-0686">Riboflavin biosynthesis</keyword>
<dbReference type="PANTHER" id="PTHR21058">
    <property type="entry name" value="6,7-DIMETHYL-8-RIBITYLLUMAZINE SYNTHASE DMRL SYNTHASE LUMAZINE SYNTHASE"/>
    <property type="match status" value="1"/>
</dbReference>
<dbReference type="PANTHER" id="PTHR21058:SF0">
    <property type="entry name" value="6,7-DIMETHYL-8-RIBITYLLUMAZINE SYNTHASE"/>
    <property type="match status" value="1"/>
</dbReference>
<dbReference type="Gene3D" id="3.40.50.960">
    <property type="entry name" value="Lumazine/riboflavin synthase"/>
    <property type="match status" value="1"/>
</dbReference>
<evidence type="ECO:0000313" key="9">
    <source>
        <dbReference type="Proteomes" id="UP001500864"/>
    </source>
</evidence>
<gene>
    <name evidence="7 8" type="primary">ribH</name>
    <name evidence="8" type="ORF">GCM10023261_04060</name>
</gene>
<feature type="active site" description="Proton donor" evidence="7">
    <location>
        <position position="83"/>
    </location>
</feature>
<dbReference type="NCBIfam" id="TIGR00114">
    <property type="entry name" value="lumazine-synth"/>
    <property type="match status" value="1"/>
</dbReference>
<dbReference type="Proteomes" id="UP001500864">
    <property type="component" value="Unassembled WGS sequence"/>
</dbReference>
<dbReference type="CDD" id="cd09209">
    <property type="entry name" value="Lumazine_synthase-I"/>
    <property type="match status" value="1"/>
</dbReference>
<dbReference type="InterPro" id="IPR036467">
    <property type="entry name" value="LS/RS_sf"/>
</dbReference>
<reference evidence="9" key="1">
    <citation type="journal article" date="2019" name="Int. J. Syst. Evol. Microbiol.">
        <title>The Global Catalogue of Microorganisms (GCM) 10K type strain sequencing project: providing services to taxonomists for standard genome sequencing and annotation.</title>
        <authorList>
            <consortium name="The Broad Institute Genomics Platform"/>
            <consortium name="The Broad Institute Genome Sequencing Center for Infectious Disease"/>
            <person name="Wu L."/>
            <person name="Ma J."/>
        </authorList>
    </citation>
    <scope>NUCLEOTIDE SEQUENCE [LARGE SCALE GENOMIC DNA]</scope>
    <source>
        <strain evidence="9">JCM 17712</strain>
    </source>
</reference>
<dbReference type="InterPro" id="IPR002180">
    <property type="entry name" value="LS/RS"/>
</dbReference>
<feature type="binding site" evidence="7">
    <location>
        <position position="108"/>
    </location>
    <ligand>
        <name>5-amino-6-(D-ribitylamino)uracil</name>
        <dbReference type="ChEBI" id="CHEBI:15934"/>
    </ligand>
</feature>
<evidence type="ECO:0000256" key="2">
    <source>
        <dbReference type="ARBA" id="ARBA00007424"/>
    </source>
</evidence>
<dbReference type="RefSeq" id="WP_345114492.1">
    <property type="nucleotide sequence ID" value="NZ_BAABIZ010000003.1"/>
</dbReference>
<evidence type="ECO:0000256" key="4">
    <source>
        <dbReference type="ARBA" id="ARBA00022619"/>
    </source>
</evidence>
<dbReference type="Pfam" id="PF00885">
    <property type="entry name" value="DMRL_synthase"/>
    <property type="match status" value="1"/>
</dbReference>
<feature type="binding site" evidence="7">
    <location>
        <begin position="49"/>
        <end position="51"/>
    </location>
    <ligand>
        <name>5-amino-6-(D-ribitylamino)uracil</name>
        <dbReference type="ChEBI" id="CHEBI:15934"/>
    </ligand>
</feature>
<dbReference type="NCBIfam" id="NF000814">
    <property type="entry name" value="PRK00061.2-2"/>
    <property type="match status" value="1"/>
</dbReference>
<comment type="caution">
    <text evidence="8">The sequence shown here is derived from an EMBL/GenBank/DDBJ whole genome shotgun (WGS) entry which is preliminary data.</text>
</comment>
<evidence type="ECO:0000256" key="7">
    <source>
        <dbReference type="HAMAP-Rule" id="MF_00178"/>
    </source>
</evidence>
<feature type="binding site" evidence="7">
    <location>
        <position position="122"/>
    </location>
    <ligand>
        <name>(2S)-2-hydroxy-3-oxobutyl phosphate</name>
        <dbReference type="ChEBI" id="CHEBI:58830"/>
    </ligand>
</feature>
<comment type="function">
    <text evidence="7">Catalyzes the formation of 6,7-dimethyl-8-ribityllumazine by condensation of 5-amino-6-(D-ribitylamino)uracil with 3,4-dihydroxy-2-butanone 4-phosphate. This is the penultimate step in the biosynthesis of riboflavin.</text>
</comment>
<evidence type="ECO:0000256" key="3">
    <source>
        <dbReference type="ARBA" id="ARBA00012664"/>
    </source>
</evidence>
<feature type="binding site" evidence="7">
    <location>
        <begin position="75"/>
        <end position="77"/>
    </location>
    <ligand>
        <name>5-amino-6-(D-ribitylamino)uracil</name>
        <dbReference type="ChEBI" id="CHEBI:15934"/>
    </ligand>
</feature>
<accession>A0ABP9MZ31</accession>
<organism evidence="8 9">
    <name type="scientific">Bartonella jaculi</name>
    <dbReference type="NCBI Taxonomy" id="686226"/>
    <lineage>
        <taxon>Bacteria</taxon>
        <taxon>Pseudomonadati</taxon>
        <taxon>Pseudomonadota</taxon>
        <taxon>Alphaproteobacteria</taxon>
        <taxon>Hyphomicrobiales</taxon>
        <taxon>Bartonellaceae</taxon>
        <taxon>Bartonella</taxon>
    </lineage>
</organism>